<reference evidence="1" key="1">
    <citation type="journal article" date="2014" name="Front. Microbiol.">
        <title>High frequency of phylogenetically diverse reductive dehalogenase-homologous genes in deep subseafloor sedimentary metagenomes.</title>
        <authorList>
            <person name="Kawai M."/>
            <person name="Futagami T."/>
            <person name="Toyoda A."/>
            <person name="Takaki Y."/>
            <person name="Nishi S."/>
            <person name="Hori S."/>
            <person name="Arai W."/>
            <person name="Tsubouchi T."/>
            <person name="Morono Y."/>
            <person name="Uchiyama I."/>
            <person name="Ito T."/>
            <person name="Fujiyama A."/>
            <person name="Inagaki F."/>
            <person name="Takami H."/>
        </authorList>
    </citation>
    <scope>NUCLEOTIDE SEQUENCE</scope>
    <source>
        <strain evidence="1">Expedition CK06-06</strain>
    </source>
</reference>
<dbReference type="AlphaFoldDB" id="X1DAF3"/>
<evidence type="ECO:0000313" key="1">
    <source>
        <dbReference type="EMBL" id="GAH17756.1"/>
    </source>
</evidence>
<sequence>RIFIEIGDNCSTFNQGAHENKSCKQITLPNQLPNTKCQIDALGDYLAGGLLQIIQLIAMGISCNLSIHFKARYYDIIEVKY</sequence>
<gene>
    <name evidence="1" type="ORF">S01H4_58972</name>
</gene>
<protein>
    <submittedName>
        <fullName evidence="1">Uncharacterized protein</fullName>
    </submittedName>
</protein>
<dbReference type="EMBL" id="BART01034516">
    <property type="protein sequence ID" value="GAH17756.1"/>
    <property type="molecule type" value="Genomic_DNA"/>
</dbReference>
<accession>X1DAF3</accession>
<feature type="non-terminal residue" evidence="1">
    <location>
        <position position="1"/>
    </location>
</feature>
<comment type="caution">
    <text evidence="1">The sequence shown here is derived from an EMBL/GenBank/DDBJ whole genome shotgun (WGS) entry which is preliminary data.</text>
</comment>
<name>X1DAF3_9ZZZZ</name>
<organism evidence="1">
    <name type="scientific">marine sediment metagenome</name>
    <dbReference type="NCBI Taxonomy" id="412755"/>
    <lineage>
        <taxon>unclassified sequences</taxon>
        <taxon>metagenomes</taxon>
        <taxon>ecological metagenomes</taxon>
    </lineage>
</organism>
<proteinExistence type="predicted"/>